<evidence type="ECO:0000313" key="1">
    <source>
        <dbReference type="EMBL" id="KAK8892387.1"/>
    </source>
</evidence>
<proteinExistence type="predicted"/>
<accession>A0ABR2KMM2</accession>
<sequence length="351" mass="41851">MKELDSLFQDYFEKENLDESIYQSIEDIIIGHKIKEKQSKYKIVVNLLANIIAYHRVGPNFAEKFEKIIQLLDLFQTYNSNLIFKIFRFSRRCIYYFFKKELIKPNDQMLKEIIKNNMQQFFYQYIPTSLYYYKKCCNRLILYNQPDADEKLDIGENELPICSLIRRDSVEEFVTYVSKNNFNLETTINPSIFETNPFLCGKTIKLIEYAAFFGSIQIFQYLKMNNIELESSLWEFAIHGQNPDLIHLLESLRIPIEDKDFVSIVKEAVRGHYSNVAIYLLNSRSDFIAESFYRLAYSYYSFDFFINDMKSGYIFLFACDYDYLDIAKELILDKSFEPHEKLVLTKNIFLM</sequence>
<dbReference type="Proteomes" id="UP001470230">
    <property type="component" value="Unassembled WGS sequence"/>
</dbReference>
<evidence type="ECO:0008006" key="3">
    <source>
        <dbReference type="Google" id="ProtNLM"/>
    </source>
</evidence>
<dbReference type="EMBL" id="JAPFFF010000004">
    <property type="protein sequence ID" value="KAK8892387.1"/>
    <property type="molecule type" value="Genomic_DNA"/>
</dbReference>
<protein>
    <recommendedName>
        <fullName evidence="3">DUF3447 domain-containing protein</fullName>
    </recommendedName>
</protein>
<comment type="caution">
    <text evidence="1">The sequence shown here is derived from an EMBL/GenBank/DDBJ whole genome shotgun (WGS) entry which is preliminary data.</text>
</comment>
<dbReference type="InterPro" id="IPR036770">
    <property type="entry name" value="Ankyrin_rpt-contain_sf"/>
</dbReference>
<gene>
    <name evidence="1" type="ORF">M9Y10_029613</name>
</gene>
<organism evidence="1 2">
    <name type="scientific">Tritrichomonas musculus</name>
    <dbReference type="NCBI Taxonomy" id="1915356"/>
    <lineage>
        <taxon>Eukaryota</taxon>
        <taxon>Metamonada</taxon>
        <taxon>Parabasalia</taxon>
        <taxon>Tritrichomonadida</taxon>
        <taxon>Tritrichomonadidae</taxon>
        <taxon>Tritrichomonas</taxon>
    </lineage>
</organism>
<reference evidence="1 2" key="1">
    <citation type="submission" date="2024-04" db="EMBL/GenBank/DDBJ databases">
        <title>Tritrichomonas musculus Genome.</title>
        <authorList>
            <person name="Alves-Ferreira E."/>
            <person name="Grigg M."/>
            <person name="Lorenzi H."/>
            <person name="Galac M."/>
        </authorList>
    </citation>
    <scope>NUCLEOTIDE SEQUENCE [LARGE SCALE GENOMIC DNA]</scope>
    <source>
        <strain evidence="1 2">EAF2021</strain>
    </source>
</reference>
<dbReference type="PANTHER" id="PTHR24159:SF5">
    <property type="entry name" value="ANK_REP_REGION DOMAIN-CONTAINING PROTEIN"/>
    <property type="match status" value="1"/>
</dbReference>
<dbReference type="SUPFAM" id="SSF48403">
    <property type="entry name" value="Ankyrin repeat"/>
    <property type="match status" value="1"/>
</dbReference>
<evidence type="ECO:0000313" key="2">
    <source>
        <dbReference type="Proteomes" id="UP001470230"/>
    </source>
</evidence>
<dbReference type="PANTHER" id="PTHR24159">
    <property type="match status" value="1"/>
</dbReference>
<name>A0ABR2KMM2_9EUKA</name>
<keyword evidence="2" id="KW-1185">Reference proteome</keyword>